<organism evidence="1 2">
    <name type="scientific">Microcystis novacekii Mn_MB_F_20050700_S1D</name>
    <dbReference type="NCBI Taxonomy" id="2486266"/>
    <lineage>
        <taxon>Bacteria</taxon>
        <taxon>Bacillati</taxon>
        <taxon>Cyanobacteriota</taxon>
        <taxon>Cyanophyceae</taxon>
        <taxon>Oscillatoriophycideae</taxon>
        <taxon>Chroococcales</taxon>
        <taxon>Microcystaceae</taxon>
        <taxon>Microcystis</taxon>
    </lineage>
</organism>
<dbReference type="Proteomes" id="UP000319191">
    <property type="component" value="Unassembled WGS sequence"/>
</dbReference>
<dbReference type="EMBL" id="SFAV01000261">
    <property type="protein sequence ID" value="TRU84185.1"/>
    <property type="molecule type" value="Genomic_DNA"/>
</dbReference>
<gene>
    <name evidence="1" type="ORF">EWV54_18430</name>
</gene>
<comment type="caution">
    <text evidence="1">The sequence shown here is derived from an EMBL/GenBank/DDBJ whole genome shotgun (WGS) entry which is preliminary data.</text>
</comment>
<proteinExistence type="predicted"/>
<name>A0A552IL35_9CHRO</name>
<dbReference type="AlphaFoldDB" id="A0A552IL35"/>
<evidence type="ECO:0000313" key="2">
    <source>
        <dbReference type="Proteomes" id="UP000319191"/>
    </source>
</evidence>
<reference evidence="1 2" key="1">
    <citation type="submission" date="2019-01" db="EMBL/GenBank/DDBJ databases">
        <title>Coherence of Microcystis species and biogeography revealed through population genomics.</title>
        <authorList>
            <person name="Perez-Carrascal O.M."/>
            <person name="Terrat Y."/>
            <person name="Giani A."/>
            <person name="Fortin N."/>
            <person name="Tromas N."/>
            <person name="Shapiro B.J."/>
        </authorList>
    </citation>
    <scope>NUCLEOTIDE SEQUENCE [LARGE SCALE GENOMIC DNA]</scope>
    <source>
        <strain evidence="1">Mn_MB_F_20050700_S1D</strain>
    </source>
</reference>
<sequence>MLFSHQSDRLKTSNESRVLNMAKINGIQLPTDLSDSLGGTPEEAAKVFLSAASKGLAKVIADALVDAVGETIGDGAAPDWTKLITGAAINLDWETPPKTLPQRIVAFAQTGEDALGRVSVGISISAEF</sequence>
<protein>
    <submittedName>
        <fullName evidence="1">Uncharacterized protein</fullName>
    </submittedName>
</protein>
<accession>A0A552IL35</accession>
<evidence type="ECO:0000313" key="1">
    <source>
        <dbReference type="EMBL" id="TRU84185.1"/>
    </source>
</evidence>